<evidence type="ECO:0000313" key="1">
    <source>
        <dbReference type="EMBL" id="MBB4677064.1"/>
    </source>
</evidence>
<dbReference type="PANTHER" id="PTHR35040:SF9">
    <property type="entry name" value="4-LIKE CELL SURFACE PROTEIN, PUTATIVE (AFU_ORTHOLOGUE AFUA_4G14080)-RELATED"/>
    <property type="match status" value="1"/>
</dbReference>
<dbReference type="EMBL" id="JACHMH010000001">
    <property type="protein sequence ID" value="MBB4677064.1"/>
    <property type="molecule type" value="Genomic_DNA"/>
</dbReference>
<reference evidence="1 2" key="1">
    <citation type="submission" date="2020-08" db="EMBL/GenBank/DDBJ databases">
        <title>Sequencing the genomes of 1000 actinobacteria strains.</title>
        <authorList>
            <person name="Klenk H.-P."/>
        </authorList>
    </citation>
    <scope>NUCLEOTIDE SEQUENCE [LARGE SCALE GENOMIC DNA]</scope>
    <source>
        <strain evidence="1 2">DSM 44230</strain>
    </source>
</reference>
<dbReference type="InterPro" id="IPR021986">
    <property type="entry name" value="Spherulin4"/>
</dbReference>
<organism evidence="1 2">
    <name type="scientific">Crossiella cryophila</name>
    <dbReference type="NCBI Taxonomy" id="43355"/>
    <lineage>
        <taxon>Bacteria</taxon>
        <taxon>Bacillati</taxon>
        <taxon>Actinomycetota</taxon>
        <taxon>Actinomycetes</taxon>
        <taxon>Pseudonocardiales</taxon>
        <taxon>Pseudonocardiaceae</taxon>
        <taxon>Crossiella</taxon>
    </lineage>
</organism>
<name>A0A7W7FVP7_9PSEU</name>
<gene>
    <name evidence="1" type="ORF">HNR67_003182</name>
</gene>
<keyword evidence="2" id="KW-1185">Reference proteome</keyword>
<sequence>MPHMTLEPDRGLLAVPAYFHPSAAPADWQTLVNAADYLRMVILNIDSGPGLAKEIMFSAVVQRLKLAGIPVMGYVDTGYGRCSRELVQRQIARYHAWYRVDGVFFDQVSADAEHLPQYRGLAAAARGMGARTVVFNHGVYPAYGYAKLADLLVTFEGRLREHENLKVPAWAYGLPAQRFCHLVYGTPRAETERTLQRASRFNAGAVYVTDLDGANPWRRLAGHFNRQTLAVGRCGPRRVS</sequence>
<evidence type="ECO:0008006" key="3">
    <source>
        <dbReference type="Google" id="ProtNLM"/>
    </source>
</evidence>
<dbReference type="Pfam" id="PF12138">
    <property type="entry name" value="Spherulin4"/>
    <property type="match status" value="1"/>
</dbReference>
<accession>A0A7W7FVP7</accession>
<dbReference type="Proteomes" id="UP000533598">
    <property type="component" value="Unassembled WGS sequence"/>
</dbReference>
<dbReference type="RefSeq" id="WP_185002943.1">
    <property type="nucleotide sequence ID" value="NZ_BAAAUI010000002.1"/>
</dbReference>
<proteinExistence type="predicted"/>
<comment type="caution">
    <text evidence="1">The sequence shown here is derived from an EMBL/GenBank/DDBJ whole genome shotgun (WGS) entry which is preliminary data.</text>
</comment>
<evidence type="ECO:0000313" key="2">
    <source>
        <dbReference type="Proteomes" id="UP000533598"/>
    </source>
</evidence>
<dbReference type="PANTHER" id="PTHR35040">
    <property type="match status" value="1"/>
</dbReference>
<protein>
    <recommendedName>
        <fullName evidence="3">Spherulation-specific family 4</fullName>
    </recommendedName>
</protein>
<dbReference type="AlphaFoldDB" id="A0A7W7FVP7"/>